<dbReference type="PANTHER" id="PTHR30250">
    <property type="entry name" value="PST FAMILY PREDICTED COLANIC ACID TRANSPORTER"/>
    <property type="match status" value="1"/>
</dbReference>
<evidence type="ECO:0008006" key="9">
    <source>
        <dbReference type="Google" id="ProtNLM"/>
    </source>
</evidence>
<dbReference type="OrthoDB" id="9814608at2"/>
<feature type="transmembrane region" description="Helical" evidence="6">
    <location>
        <begin position="12"/>
        <end position="35"/>
    </location>
</feature>
<dbReference type="STRING" id="1349785.GCA_000509405_00908"/>
<dbReference type="InterPro" id="IPR050833">
    <property type="entry name" value="Poly_Biosynth_Transport"/>
</dbReference>
<dbReference type="GO" id="GO:0005886">
    <property type="term" value="C:plasma membrane"/>
    <property type="evidence" value="ECO:0007669"/>
    <property type="project" value="UniProtKB-SubCell"/>
</dbReference>
<keyword evidence="4 6" id="KW-1133">Transmembrane helix</keyword>
<dbReference type="GeneID" id="47724617"/>
<evidence type="ECO:0000313" key="8">
    <source>
        <dbReference type="Proteomes" id="UP000231564"/>
    </source>
</evidence>
<dbReference type="RefSeq" id="WP_100211971.1">
    <property type="nucleotide sequence ID" value="NZ_CP138495.1"/>
</dbReference>
<feature type="transmembrane region" description="Helical" evidence="6">
    <location>
        <begin position="192"/>
        <end position="217"/>
    </location>
</feature>
<comment type="subcellular location">
    <subcellularLocation>
        <location evidence="1">Cell membrane</location>
        <topology evidence="1">Multi-pass membrane protein</topology>
    </subcellularLocation>
</comment>
<dbReference type="KEGG" id="tmar:MARIT_3176"/>
<evidence type="ECO:0000256" key="5">
    <source>
        <dbReference type="ARBA" id="ARBA00023136"/>
    </source>
</evidence>
<feature type="transmembrane region" description="Helical" evidence="6">
    <location>
        <begin position="151"/>
        <end position="172"/>
    </location>
</feature>
<dbReference type="GO" id="GO:0042910">
    <property type="term" value="F:xenobiotic transmembrane transporter activity"/>
    <property type="evidence" value="ECO:0007669"/>
    <property type="project" value="InterPro"/>
</dbReference>
<evidence type="ECO:0000256" key="3">
    <source>
        <dbReference type="ARBA" id="ARBA00022692"/>
    </source>
</evidence>
<keyword evidence="8" id="KW-1185">Reference proteome</keyword>
<dbReference type="GO" id="GO:0015297">
    <property type="term" value="F:antiporter activity"/>
    <property type="evidence" value="ECO:0007669"/>
    <property type="project" value="InterPro"/>
</dbReference>
<dbReference type="AlphaFoldDB" id="A0A2H1EE77"/>
<feature type="transmembrane region" description="Helical" evidence="6">
    <location>
        <begin position="399"/>
        <end position="419"/>
    </location>
</feature>
<evidence type="ECO:0000256" key="1">
    <source>
        <dbReference type="ARBA" id="ARBA00004651"/>
    </source>
</evidence>
<dbReference type="InterPro" id="IPR002528">
    <property type="entry name" value="MATE_fam"/>
</dbReference>
<evidence type="ECO:0000256" key="4">
    <source>
        <dbReference type="ARBA" id="ARBA00022989"/>
    </source>
</evidence>
<reference evidence="7 8" key="1">
    <citation type="submission" date="2016-11" db="EMBL/GenBank/DDBJ databases">
        <authorList>
            <person name="Jaros S."/>
            <person name="Januszkiewicz K."/>
            <person name="Wedrychowicz H."/>
        </authorList>
    </citation>
    <scope>NUCLEOTIDE SEQUENCE [LARGE SCALE GENOMIC DNA]</scope>
    <source>
        <strain evidence="7">NCIMB 2154T</strain>
    </source>
</reference>
<protein>
    <recommendedName>
        <fullName evidence="9">Polysaccharide biosynthesis protein</fullName>
    </recommendedName>
</protein>
<keyword evidence="3 6" id="KW-0812">Transmembrane</keyword>
<accession>A0A2H1EE77</accession>
<feature type="transmembrane region" description="Helical" evidence="6">
    <location>
        <begin position="79"/>
        <end position="102"/>
    </location>
</feature>
<dbReference type="EMBL" id="LT634361">
    <property type="protein sequence ID" value="SFZ85365.1"/>
    <property type="molecule type" value="Genomic_DNA"/>
</dbReference>
<name>A0A2H1EE77_9FLAO</name>
<gene>
    <name evidence="7" type="ORF">MARIT_3176</name>
</gene>
<proteinExistence type="predicted"/>
<feature type="transmembrane region" description="Helical" evidence="6">
    <location>
        <begin position="374"/>
        <end position="393"/>
    </location>
</feature>
<keyword evidence="5 6" id="KW-0472">Membrane</keyword>
<evidence type="ECO:0000313" key="7">
    <source>
        <dbReference type="EMBL" id="SFZ85365.1"/>
    </source>
</evidence>
<feature type="transmembrane region" description="Helical" evidence="6">
    <location>
        <begin position="114"/>
        <end position="139"/>
    </location>
</feature>
<organism evidence="7 8">
    <name type="scientific">Tenacibaculum maritimum NCIMB 2154</name>
    <dbReference type="NCBI Taxonomy" id="1349785"/>
    <lineage>
        <taxon>Bacteria</taxon>
        <taxon>Pseudomonadati</taxon>
        <taxon>Bacteroidota</taxon>
        <taxon>Flavobacteriia</taxon>
        <taxon>Flavobacteriales</taxon>
        <taxon>Flavobacteriaceae</taxon>
        <taxon>Tenacibaculum</taxon>
    </lineage>
</organism>
<evidence type="ECO:0000256" key="2">
    <source>
        <dbReference type="ARBA" id="ARBA00022475"/>
    </source>
</evidence>
<dbReference type="Proteomes" id="UP000231564">
    <property type="component" value="Chromosome MARIT"/>
</dbReference>
<evidence type="ECO:0000256" key="6">
    <source>
        <dbReference type="SAM" id="Phobius"/>
    </source>
</evidence>
<feature type="transmembrane region" description="Helical" evidence="6">
    <location>
        <begin position="455"/>
        <end position="472"/>
    </location>
</feature>
<sequence length="484" mass="55863">MSSLKRFFKDTIIYGIAAVLPRAINILLVRLHTYSLSADKFAVNTTYYVYAAYFNALLTYGMETAFFRFFSKEKEKGKIISTSFISLFTTSILFLIGTMLFSKNIANFFGFKNILFFQILIITLTLDTLVVIPFAYLRVLHKPVQFTIYKIINILIFACLNIFFLWFIPYALKNKIYLPLNLIHYTESQPKVIHIFVAGLIASAITFILLLPTLFKFKITFDFKLLKKMLAYSLPIMVGSLAFVTNENLDKLILKDIVGEKQMGVYAACYKLGVFMSLYIMAFKLGAEPFFFNQADKKNAKENYSTILSWFTFFGALFMLVIVSFIDFFAKILLQSDEYFEALQIVPIILLANLFLGIYNNLSVWYKLTDKTKYGMYFSIIGAAITISFNLIMIPKIGYIAAAWATLMAYGSMMLISYFIGKKYYPVPYNLKKITSYLLISTLLSYLSFSYFRGVYTLSVFFIFILLGWIIYNEKSIIQKLLKR</sequence>
<feature type="transmembrane region" description="Helical" evidence="6">
    <location>
        <begin position="47"/>
        <end position="67"/>
    </location>
</feature>
<dbReference type="Pfam" id="PF01554">
    <property type="entry name" value="MatE"/>
    <property type="match status" value="1"/>
</dbReference>
<dbReference type="PANTHER" id="PTHR30250:SF11">
    <property type="entry name" value="O-ANTIGEN TRANSPORTER-RELATED"/>
    <property type="match status" value="1"/>
</dbReference>
<keyword evidence="2" id="KW-1003">Cell membrane</keyword>
<feature type="transmembrane region" description="Helical" evidence="6">
    <location>
        <begin position="307"/>
        <end position="330"/>
    </location>
</feature>
<feature type="transmembrane region" description="Helical" evidence="6">
    <location>
        <begin position="342"/>
        <end position="362"/>
    </location>
</feature>
<feature type="transmembrane region" description="Helical" evidence="6">
    <location>
        <begin position="431"/>
        <end position="449"/>
    </location>
</feature>
<feature type="transmembrane region" description="Helical" evidence="6">
    <location>
        <begin position="265"/>
        <end position="286"/>
    </location>
</feature>
<feature type="transmembrane region" description="Helical" evidence="6">
    <location>
        <begin position="229"/>
        <end position="245"/>
    </location>
</feature>